<dbReference type="AlphaFoldDB" id="S9TF04"/>
<keyword evidence="2" id="KW-0812">Transmembrane</keyword>
<organism evidence="3 4">
    <name type="scientific">Strigomonas culicis</name>
    <dbReference type="NCBI Taxonomy" id="28005"/>
    <lineage>
        <taxon>Eukaryota</taxon>
        <taxon>Discoba</taxon>
        <taxon>Euglenozoa</taxon>
        <taxon>Kinetoplastea</taxon>
        <taxon>Metakinetoplastina</taxon>
        <taxon>Trypanosomatida</taxon>
        <taxon>Trypanosomatidae</taxon>
        <taxon>Strigomonadinae</taxon>
        <taxon>Strigomonas</taxon>
    </lineage>
</organism>
<accession>S9TF04</accession>
<feature type="transmembrane region" description="Helical" evidence="2">
    <location>
        <begin position="90"/>
        <end position="110"/>
    </location>
</feature>
<evidence type="ECO:0000313" key="4">
    <source>
        <dbReference type="Proteomes" id="UP000015354"/>
    </source>
</evidence>
<comment type="caution">
    <text evidence="3">The sequence shown here is derived from an EMBL/GenBank/DDBJ whole genome shotgun (WGS) entry which is preliminary data.</text>
</comment>
<reference evidence="3 4" key="1">
    <citation type="journal article" date="2013" name="PLoS ONE">
        <title>Predicting the Proteins of Angomonas deanei, Strigomonas culicis and Their Respective Endosymbionts Reveals New Aspects of the Trypanosomatidae Family.</title>
        <authorList>
            <person name="Motta M.C."/>
            <person name="Martins A.C."/>
            <person name="de Souza S.S."/>
            <person name="Catta-Preta C.M."/>
            <person name="Silva R."/>
            <person name="Klein C.C."/>
            <person name="de Almeida L.G."/>
            <person name="de Lima Cunha O."/>
            <person name="Ciapina L.P."/>
            <person name="Brocchi M."/>
            <person name="Colabardini A.C."/>
            <person name="de Araujo Lima B."/>
            <person name="Machado C.R."/>
            <person name="de Almeida Soares C.M."/>
            <person name="Probst C.M."/>
            <person name="de Menezes C.B."/>
            <person name="Thompson C.E."/>
            <person name="Bartholomeu D.C."/>
            <person name="Gradia D.F."/>
            <person name="Pavoni D.P."/>
            <person name="Grisard E.C."/>
            <person name="Fantinatti-Garboggini F."/>
            <person name="Marchini F.K."/>
            <person name="Rodrigues-Luiz G.F."/>
            <person name="Wagner G."/>
            <person name="Goldman G.H."/>
            <person name="Fietto J.L."/>
            <person name="Elias M.C."/>
            <person name="Goldman M.H."/>
            <person name="Sagot M.F."/>
            <person name="Pereira M."/>
            <person name="Stoco P.H."/>
            <person name="de Mendonca-Neto R.P."/>
            <person name="Teixeira S.M."/>
            <person name="Maciel T.E."/>
            <person name="de Oliveira Mendes T.A."/>
            <person name="Urmenyi T.P."/>
            <person name="de Souza W."/>
            <person name="Schenkman S."/>
            <person name="de Vasconcelos A.T."/>
        </authorList>
    </citation>
    <scope>NUCLEOTIDE SEQUENCE [LARGE SCALE GENOMIC DNA]</scope>
</reference>
<proteinExistence type="predicted"/>
<keyword evidence="2" id="KW-0472">Membrane</keyword>
<feature type="transmembrane region" description="Helical" evidence="2">
    <location>
        <begin position="53"/>
        <end position="78"/>
    </location>
</feature>
<evidence type="ECO:0000313" key="3">
    <source>
        <dbReference type="EMBL" id="EPY16607.1"/>
    </source>
</evidence>
<dbReference type="EMBL" id="ATMH01011001">
    <property type="protein sequence ID" value="EPY16607.1"/>
    <property type="molecule type" value="Genomic_DNA"/>
</dbReference>
<feature type="compositionally biased region" description="Basic and acidic residues" evidence="1">
    <location>
        <begin position="1"/>
        <end position="12"/>
    </location>
</feature>
<dbReference type="Proteomes" id="UP000015354">
    <property type="component" value="Unassembled WGS sequence"/>
</dbReference>
<gene>
    <name evidence="3" type="ORF">STCU_11105</name>
</gene>
<evidence type="ECO:0000256" key="1">
    <source>
        <dbReference type="SAM" id="MobiDB-lite"/>
    </source>
</evidence>
<name>S9TF04_9TRYP</name>
<feature type="region of interest" description="Disordered" evidence="1">
    <location>
        <begin position="1"/>
        <end position="41"/>
    </location>
</feature>
<keyword evidence="2" id="KW-1133">Transmembrane helix</keyword>
<keyword evidence="4" id="KW-1185">Reference proteome</keyword>
<evidence type="ECO:0000256" key="2">
    <source>
        <dbReference type="SAM" id="Phobius"/>
    </source>
</evidence>
<protein>
    <submittedName>
        <fullName evidence="3">Uncharacterized protein</fullName>
    </submittedName>
</protein>
<sequence>MDGLHRLSDRKRATVGSAGGSCAERGRRGVARGMHTPPAGASNVEAAKESLRLVFFFFFVELLIFSLFFFSFVHLHVVLMCTIMQYSSRLVVTLGTLSHSFFSSFLKNALLSLSA</sequence>